<evidence type="ECO:0000256" key="1">
    <source>
        <dbReference type="ARBA" id="ARBA00009054"/>
    </source>
</evidence>
<evidence type="ECO:0000256" key="4">
    <source>
        <dbReference type="RuleBase" id="RU000639"/>
    </source>
</evidence>
<dbReference type="Pfam" id="PF01025">
    <property type="entry name" value="GrpE"/>
    <property type="match status" value="1"/>
</dbReference>
<dbReference type="GO" id="GO:0051087">
    <property type="term" value="F:protein-folding chaperone binding"/>
    <property type="evidence" value="ECO:0007669"/>
    <property type="project" value="InterPro"/>
</dbReference>
<dbReference type="Gene3D" id="3.90.20.20">
    <property type="match status" value="1"/>
</dbReference>
<comment type="function">
    <text evidence="3 4">Participates actively in the response to hyperosmotic and heat shock by preventing the aggregation of stress-denatured proteins, in association with DnaK and GrpE. It is the nucleotide exchange factor for DnaK and may function as a thermosensor. Unfolded proteins bind initially to DnaJ; upon interaction with the DnaJ-bound protein, DnaK hydrolyzes its bound ATP, resulting in the formation of a stable complex. GrpE releases ADP from DnaK; ATP binding to DnaK triggers the release of the substrate protein, thus completing the reaction cycle. Several rounds of ATP-dependent interactions between DnaJ, DnaK and GrpE are required for fully efficient folding.</text>
</comment>
<dbReference type="PANTHER" id="PTHR21237:SF23">
    <property type="entry name" value="GRPE PROTEIN HOMOLOG, MITOCHONDRIAL"/>
    <property type="match status" value="1"/>
</dbReference>
<dbReference type="OrthoDB" id="5191115at2"/>
<dbReference type="GO" id="GO:0042803">
    <property type="term" value="F:protein homodimerization activity"/>
    <property type="evidence" value="ECO:0007669"/>
    <property type="project" value="InterPro"/>
</dbReference>
<evidence type="ECO:0000313" key="8">
    <source>
        <dbReference type="Proteomes" id="UP000244989"/>
    </source>
</evidence>
<feature type="compositionally biased region" description="Acidic residues" evidence="6">
    <location>
        <begin position="22"/>
        <end position="31"/>
    </location>
</feature>
<dbReference type="GO" id="GO:0000774">
    <property type="term" value="F:adenyl-nucleotide exchange factor activity"/>
    <property type="evidence" value="ECO:0007669"/>
    <property type="project" value="InterPro"/>
</dbReference>
<proteinExistence type="inferred from homology"/>
<dbReference type="RefSeq" id="WP_108432325.1">
    <property type="nucleotide sequence ID" value="NZ_CP026947.1"/>
</dbReference>
<dbReference type="HAMAP" id="MF_01151">
    <property type="entry name" value="GrpE"/>
    <property type="match status" value="1"/>
</dbReference>
<dbReference type="SUPFAM" id="SSF58014">
    <property type="entry name" value="Coiled-coil domain of nucleotide exchange factor GrpE"/>
    <property type="match status" value="1"/>
</dbReference>
<feature type="region of interest" description="Disordered" evidence="6">
    <location>
        <begin position="76"/>
        <end position="117"/>
    </location>
</feature>
<dbReference type="PROSITE" id="PS01071">
    <property type="entry name" value="GRPE"/>
    <property type="match status" value="1"/>
</dbReference>
<feature type="compositionally biased region" description="Low complexity" evidence="6">
    <location>
        <begin position="77"/>
        <end position="95"/>
    </location>
</feature>
<protein>
    <recommendedName>
        <fullName evidence="3 4">Protein GrpE</fullName>
    </recommendedName>
    <alternativeName>
        <fullName evidence="3">HSP-70 cofactor</fullName>
    </alternativeName>
</protein>
<keyword evidence="3 4" id="KW-0346">Stress response</keyword>
<dbReference type="AlphaFoldDB" id="A0A2U1T4N1"/>
<name>A0A2U1T4N1_9CORY</name>
<dbReference type="KEGG" id="cyz:C3B44_10550"/>
<dbReference type="EMBL" id="QEEZ01000023">
    <property type="protein sequence ID" value="PWC00960.1"/>
    <property type="molecule type" value="Genomic_DNA"/>
</dbReference>
<organism evidence="7 8">
    <name type="scientific">Corynebacterium yudongzhengii</name>
    <dbReference type="NCBI Taxonomy" id="2080740"/>
    <lineage>
        <taxon>Bacteria</taxon>
        <taxon>Bacillati</taxon>
        <taxon>Actinomycetota</taxon>
        <taxon>Actinomycetes</taxon>
        <taxon>Mycobacteriales</taxon>
        <taxon>Corynebacteriaceae</taxon>
        <taxon>Corynebacterium</taxon>
    </lineage>
</organism>
<comment type="subunit">
    <text evidence="3">Homodimer.</text>
</comment>
<dbReference type="InterPro" id="IPR009012">
    <property type="entry name" value="GrpE_head"/>
</dbReference>
<dbReference type="GO" id="GO:0051082">
    <property type="term" value="F:unfolded protein binding"/>
    <property type="evidence" value="ECO:0007669"/>
    <property type="project" value="TreeGrafter"/>
</dbReference>
<keyword evidence="2 3" id="KW-0143">Chaperone</keyword>
<comment type="similarity">
    <text evidence="1 3 5">Belongs to the GrpE family.</text>
</comment>
<keyword evidence="3" id="KW-0963">Cytoplasm</keyword>
<dbReference type="GO" id="GO:0005737">
    <property type="term" value="C:cytoplasm"/>
    <property type="evidence" value="ECO:0007669"/>
    <property type="project" value="UniProtKB-SubCell"/>
</dbReference>
<gene>
    <name evidence="3" type="primary">grpE</name>
    <name evidence="7" type="ORF">DF222_10070</name>
</gene>
<keyword evidence="8" id="KW-1185">Reference proteome</keyword>
<dbReference type="NCBIfam" id="NF010761">
    <property type="entry name" value="PRK14164.1"/>
    <property type="match status" value="1"/>
</dbReference>
<feature type="compositionally biased region" description="Low complexity" evidence="6">
    <location>
        <begin position="32"/>
        <end position="45"/>
    </location>
</feature>
<dbReference type="PANTHER" id="PTHR21237">
    <property type="entry name" value="GRPE PROTEIN"/>
    <property type="match status" value="1"/>
</dbReference>
<dbReference type="Gene3D" id="2.30.22.10">
    <property type="entry name" value="Head domain of nucleotide exchange factor GrpE"/>
    <property type="match status" value="1"/>
</dbReference>
<dbReference type="GO" id="GO:0006457">
    <property type="term" value="P:protein folding"/>
    <property type="evidence" value="ECO:0007669"/>
    <property type="project" value="InterPro"/>
</dbReference>
<dbReference type="InterPro" id="IPR000740">
    <property type="entry name" value="GrpE"/>
</dbReference>
<dbReference type="SUPFAM" id="SSF51064">
    <property type="entry name" value="Head domain of nucleotide exchange factor GrpE"/>
    <property type="match status" value="1"/>
</dbReference>
<dbReference type="PRINTS" id="PR00773">
    <property type="entry name" value="GRPEPROTEIN"/>
</dbReference>
<comment type="subcellular location">
    <subcellularLocation>
        <location evidence="3">Cytoplasm</location>
    </subcellularLocation>
</comment>
<evidence type="ECO:0000256" key="5">
    <source>
        <dbReference type="RuleBase" id="RU004478"/>
    </source>
</evidence>
<accession>A0A2U1T4N1</accession>
<dbReference type="InterPro" id="IPR013805">
    <property type="entry name" value="GrpE_CC"/>
</dbReference>
<feature type="region of interest" description="Disordered" evidence="6">
    <location>
        <begin position="1"/>
        <end position="59"/>
    </location>
</feature>
<sequence length="247" mass="26226">MTSPTNPGDPENTDEQNVGPDAAEELNEEAADAQGVDGDDATATPTPDPHIPVDGDIDPTVEADVDAALADVDEQSQVDQAAADAQADEAVAAADAEVEAETPGEPSLEEQLAERTSDLQRVSAEYANYRRRTEREREQVIANAKASVMSSLLPILDDLELARQHGDLDEGPLKGFGEKLINTLEGQKLAPFGSEGEAFDPEIHEAVQDLSTGDEKTVGTVLRPGYRVGERVIRTAMVIIADPDNGS</sequence>
<evidence type="ECO:0000256" key="3">
    <source>
        <dbReference type="HAMAP-Rule" id="MF_01151"/>
    </source>
</evidence>
<reference evidence="8" key="1">
    <citation type="submission" date="2018-04" db="EMBL/GenBank/DDBJ databases">
        <authorList>
            <person name="Liu S."/>
            <person name="Wang Z."/>
            <person name="Li J."/>
        </authorList>
    </citation>
    <scope>NUCLEOTIDE SEQUENCE [LARGE SCALE GENOMIC DNA]</scope>
    <source>
        <strain evidence="8">2189</strain>
    </source>
</reference>
<dbReference type="CDD" id="cd00446">
    <property type="entry name" value="GrpE"/>
    <property type="match status" value="1"/>
</dbReference>
<evidence type="ECO:0000256" key="6">
    <source>
        <dbReference type="SAM" id="MobiDB-lite"/>
    </source>
</evidence>
<evidence type="ECO:0000256" key="2">
    <source>
        <dbReference type="ARBA" id="ARBA00023186"/>
    </source>
</evidence>
<dbReference type="Proteomes" id="UP000244989">
    <property type="component" value="Unassembled WGS sequence"/>
</dbReference>
<evidence type="ECO:0000313" key="7">
    <source>
        <dbReference type="EMBL" id="PWC00960.1"/>
    </source>
</evidence>
<comment type="caution">
    <text evidence="7">The sequence shown here is derived from an EMBL/GenBank/DDBJ whole genome shotgun (WGS) entry which is preliminary data.</text>
</comment>